<dbReference type="GO" id="GO:0030245">
    <property type="term" value="P:cellulose catabolic process"/>
    <property type="evidence" value="ECO:0007669"/>
    <property type="project" value="UniProtKB-KW"/>
</dbReference>
<dbReference type="InterPro" id="IPR017853">
    <property type="entry name" value="GH"/>
</dbReference>
<reference evidence="10" key="2">
    <citation type="submission" date="2020-09" db="EMBL/GenBank/DDBJ databases">
        <authorList>
            <person name="Sun Q."/>
            <person name="Zhou Y."/>
        </authorList>
    </citation>
    <scope>NUCLEOTIDE SEQUENCE</scope>
    <source>
        <strain evidence="10">CGMCC 1.12187</strain>
    </source>
</reference>
<feature type="compositionally biased region" description="Basic and acidic residues" evidence="8">
    <location>
        <begin position="410"/>
        <end position="422"/>
    </location>
</feature>
<evidence type="ECO:0000256" key="8">
    <source>
        <dbReference type="SAM" id="MobiDB-lite"/>
    </source>
</evidence>
<evidence type="ECO:0000256" key="1">
    <source>
        <dbReference type="ARBA" id="ARBA00005641"/>
    </source>
</evidence>
<keyword evidence="11" id="KW-1185">Reference proteome</keyword>
<evidence type="ECO:0000256" key="2">
    <source>
        <dbReference type="ARBA" id="ARBA00022801"/>
    </source>
</evidence>
<evidence type="ECO:0000256" key="4">
    <source>
        <dbReference type="ARBA" id="ARBA00023277"/>
    </source>
</evidence>
<feature type="region of interest" description="Disordered" evidence="8">
    <location>
        <begin position="1"/>
        <end position="25"/>
    </location>
</feature>
<dbReference type="SUPFAM" id="SSF51445">
    <property type="entry name" value="(Trans)glycosidases"/>
    <property type="match status" value="1"/>
</dbReference>
<comment type="caution">
    <text evidence="10">The sequence shown here is derived from an EMBL/GenBank/DDBJ whole genome shotgun (WGS) entry which is preliminary data.</text>
</comment>
<dbReference type="GO" id="GO:0005576">
    <property type="term" value="C:extracellular region"/>
    <property type="evidence" value="ECO:0007669"/>
    <property type="project" value="TreeGrafter"/>
</dbReference>
<evidence type="ECO:0000256" key="6">
    <source>
        <dbReference type="ARBA" id="ARBA00023326"/>
    </source>
</evidence>
<evidence type="ECO:0000313" key="11">
    <source>
        <dbReference type="Proteomes" id="UP000638848"/>
    </source>
</evidence>
<dbReference type="InterPro" id="IPR050386">
    <property type="entry name" value="Glycosyl_hydrolase_5"/>
</dbReference>
<evidence type="ECO:0000313" key="10">
    <source>
        <dbReference type="EMBL" id="GGG43302.1"/>
    </source>
</evidence>
<protein>
    <recommendedName>
        <fullName evidence="9">Glycoside hydrolase family 5 domain-containing protein</fullName>
    </recommendedName>
</protein>
<evidence type="ECO:0000256" key="5">
    <source>
        <dbReference type="ARBA" id="ARBA00023295"/>
    </source>
</evidence>
<dbReference type="PANTHER" id="PTHR31297">
    <property type="entry name" value="GLUCAN ENDO-1,6-BETA-GLUCOSIDASE B"/>
    <property type="match status" value="1"/>
</dbReference>
<feature type="compositionally biased region" description="Low complexity" evidence="8">
    <location>
        <begin position="423"/>
        <end position="433"/>
    </location>
</feature>
<dbReference type="Pfam" id="PF00150">
    <property type="entry name" value="Cellulase"/>
    <property type="match status" value="1"/>
</dbReference>
<dbReference type="Gene3D" id="3.20.20.80">
    <property type="entry name" value="Glycosidases"/>
    <property type="match status" value="2"/>
</dbReference>
<keyword evidence="2 7" id="KW-0378">Hydrolase</keyword>
<dbReference type="GO" id="GO:0009986">
    <property type="term" value="C:cell surface"/>
    <property type="evidence" value="ECO:0007669"/>
    <property type="project" value="TreeGrafter"/>
</dbReference>
<reference evidence="10" key="1">
    <citation type="journal article" date="2014" name="Int. J. Syst. Evol. Microbiol.">
        <title>Complete genome sequence of Corynebacterium casei LMG S-19264T (=DSM 44701T), isolated from a smear-ripened cheese.</title>
        <authorList>
            <consortium name="US DOE Joint Genome Institute (JGI-PGF)"/>
            <person name="Walter F."/>
            <person name="Albersmeier A."/>
            <person name="Kalinowski J."/>
            <person name="Ruckert C."/>
        </authorList>
    </citation>
    <scope>NUCLEOTIDE SEQUENCE</scope>
    <source>
        <strain evidence="10">CGMCC 1.12187</strain>
    </source>
</reference>
<gene>
    <name evidence="10" type="ORF">GCM10011374_02090</name>
</gene>
<keyword evidence="6" id="KW-0624">Polysaccharide degradation</keyword>
<accession>A0A917LMK1</accession>
<dbReference type="Proteomes" id="UP000638848">
    <property type="component" value="Unassembled WGS sequence"/>
</dbReference>
<evidence type="ECO:0000256" key="7">
    <source>
        <dbReference type="RuleBase" id="RU361153"/>
    </source>
</evidence>
<keyword evidence="3" id="KW-0136">Cellulose degradation</keyword>
<dbReference type="AlphaFoldDB" id="A0A917LMK1"/>
<feature type="domain" description="Glycoside hydrolase family 5" evidence="9">
    <location>
        <begin position="104"/>
        <end position="293"/>
    </location>
</feature>
<dbReference type="EMBL" id="BMEQ01000001">
    <property type="protein sequence ID" value="GGG43302.1"/>
    <property type="molecule type" value="Genomic_DNA"/>
</dbReference>
<evidence type="ECO:0000259" key="9">
    <source>
        <dbReference type="Pfam" id="PF00150"/>
    </source>
</evidence>
<comment type="similarity">
    <text evidence="1 7">Belongs to the glycosyl hydrolase 5 (cellulase A) family.</text>
</comment>
<evidence type="ECO:0000256" key="3">
    <source>
        <dbReference type="ARBA" id="ARBA00023001"/>
    </source>
</evidence>
<feature type="region of interest" description="Disordered" evidence="8">
    <location>
        <begin position="385"/>
        <end position="433"/>
    </location>
</feature>
<name>A0A917LMK1_9MICC</name>
<proteinExistence type="inferred from homology"/>
<sequence length="594" mass="65366">MPGAAAPEEALPPAPRPGRRREPRSTLRTAARLALPAVLLAVLSGCGAVPDGEREGDESQGFVSAAGRGLVVDGEPTRLRAVNFTNRYDAETRITDLLSSAHPSARDYAQVEDMGFNSVRFVLRGEWLAQDEEAFWTWLDRNVAWAREAGVRLVLDLHVPVGGRWLDPGSAATTFEMWSDPAVRARTVEFWREVASRYHDEPSVAAYDLLNEPVTTDSDGEQWRSLAQELVDTIRAVDDNHLLVVGGVYGVEGRFDPEGQERHFLVDDENVMYDFHFYEPYPYTHQYAPWVDPARDGGTYPDPDRLVATAPPEVSEADVVATSSLPEGTSGWTRYDSGVVTVEDPSAVAALPQFVVEGGMDGTARVDGVTVTEYGPDGTVLREVLDDPMDRSSTGSWYGWGDDDGADPSVRLEREPSGRQDDGSLSVGGSVRSGAGWNNSQHLFRVVPGNRYRVQGYMRGDDVVLTDGDRSRVRLELEVYTEVPGAPGGGFLARDKDYLEHAMSRHLRFGAEHGVPMSVMEFGAVRQTFEMPGKGGDRWVGDVLGLLAEHDLSFGYWEYHDPDMGIFVDEGGAPDEPNEALLDVLRRELHEESP</sequence>
<dbReference type="GO" id="GO:0008422">
    <property type="term" value="F:beta-glucosidase activity"/>
    <property type="evidence" value="ECO:0007669"/>
    <property type="project" value="TreeGrafter"/>
</dbReference>
<organism evidence="10 11">
    <name type="scientific">Kocuria dechangensis</name>
    <dbReference type="NCBI Taxonomy" id="1176249"/>
    <lineage>
        <taxon>Bacteria</taxon>
        <taxon>Bacillati</taxon>
        <taxon>Actinomycetota</taxon>
        <taxon>Actinomycetes</taxon>
        <taxon>Micrococcales</taxon>
        <taxon>Micrococcaceae</taxon>
        <taxon>Kocuria</taxon>
    </lineage>
</organism>
<keyword evidence="5 7" id="KW-0326">Glycosidase</keyword>
<keyword evidence="4" id="KW-0119">Carbohydrate metabolism</keyword>
<dbReference type="InterPro" id="IPR001547">
    <property type="entry name" value="Glyco_hydro_5"/>
</dbReference>
<dbReference type="PANTHER" id="PTHR31297:SF41">
    <property type="entry name" value="ENDOGLUCANASE, PUTATIVE (AFU_ORTHOLOGUE AFUA_5G01830)-RELATED"/>
    <property type="match status" value="1"/>
</dbReference>
<dbReference type="RefSeq" id="WP_188533972.1">
    <property type="nucleotide sequence ID" value="NZ_BMEQ01000001.1"/>
</dbReference>